<reference evidence="2" key="1">
    <citation type="submission" date="2020-11" db="EMBL/GenBank/DDBJ databases">
        <authorList>
            <person name="Kim M.K."/>
        </authorList>
    </citation>
    <scope>NUCLEOTIDE SEQUENCE</scope>
    <source>
        <strain evidence="2">BT350</strain>
    </source>
</reference>
<dbReference type="Proteomes" id="UP000599312">
    <property type="component" value="Unassembled WGS sequence"/>
</dbReference>
<dbReference type="Pfam" id="PF06568">
    <property type="entry name" value="YjiS-like"/>
    <property type="match status" value="1"/>
</dbReference>
<comment type="caution">
    <text evidence="2">The sequence shown here is derived from an EMBL/GenBank/DDBJ whole genome shotgun (WGS) entry which is preliminary data.</text>
</comment>
<dbReference type="RefSeq" id="WP_196269793.1">
    <property type="nucleotide sequence ID" value="NZ_JADQDO010000001.1"/>
</dbReference>
<gene>
    <name evidence="2" type="ORF">I2H38_00190</name>
</gene>
<protein>
    <submittedName>
        <fullName evidence="2">DUF1127 domain-containing protein</fullName>
    </submittedName>
</protein>
<evidence type="ECO:0000313" key="2">
    <source>
        <dbReference type="EMBL" id="MBF9231786.1"/>
    </source>
</evidence>
<feature type="domain" description="YjiS-like" evidence="1">
    <location>
        <begin position="27"/>
        <end position="59"/>
    </location>
</feature>
<sequence length="108" mass="11832">MTRSATPAMSLAGSTFLGSVVRAAVNLARALRHRREIMNLAEFDDRMLKDIGLVRSDVEGALAEPIVRNPSSVLVRCVERRSRAERMVPPGRATRPVIPVVKPARLCA</sequence>
<dbReference type="EMBL" id="JADQDO010000001">
    <property type="protein sequence ID" value="MBF9231786.1"/>
    <property type="molecule type" value="Genomic_DNA"/>
</dbReference>
<evidence type="ECO:0000259" key="1">
    <source>
        <dbReference type="Pfam" id="PF06568"/>
    </source>
</evidence>
<proteinExistence type="predicted"/>
<keyword evidence="3" id="KW-1185">Reference proteome</keyword>
<dbReference type="AlphaFoldDB" id="A0A931FQH3"/>
<dbReference type="InterPro" id="IPR009506">
    <property type="entry name" value="YjiS-like"/>
</dbReference>
<name>A0A931FQH3_9HYPH</name>
<organism evidence="2 3">
    <name type="scientific">Microvirga alba</name>
    <dbReference type="NCBI Taxonomy" id="2791025"/>
    <lineage>
        <taxon>Bacteria</taxon>
        <taxon>Pseudomonadati</taxon>
        <taxon>Pseudomonadota</taxon>
        <taxon>Alphaproteobacteria</taxon>
        <taxon>Hyphomicrobiales</taxon>
        <taxon>Methylobacteriaceae</taxon>
        <taxon>Microvirga</taxon>
    </lineage>
</organism>
<evidence type="ECO:0000313" key="3">
    <source>
        <dbReference type="Proteomes" id="UP000599312"/>
    </source>
</evidence>
<accession>A0A931FQH3</accession>